<dbReference type="GO" id="GO:0098685">
    <property type="term" value="C:Schaffer collateral - CA1 synapse"/>
    <property type="evidence" value="ECO:0007669"/>
    <property type="project" value="Ensembl"/>
</dbReference>
<sequence>MSGRRGRPLTAADSHRPRLRPGRGPRVRAEGELRPPPPPEEAGTMLETLRERLLSVQQDFTSGLKTLGDKSREAKKSRQRTAQDLPEFSPGLELLSRYEDAWAALHKGAKDCAKAGELVDSEVVMLSAHWEKKRNSLVELQDQLQQIPGFLADLECLTASLARLEANFEEMENHLLCLEDLCKQCELERYKCMQNLQLENYKKTKRKELETFKAELDAEHAQKVLDMEHTQQMKLKERQKFFEEAFQQDMEQYLSTGYLQIAERREPIGSMSSMEVNVDMLEQMDLMDMSDQEALDVFLNSGGEDNNMLSPMLGPDSNTYVNEISLQVPSQSELRQKLSSLSSTCTDSASQEASEGESPVIQSDEEEVQVDTALAAVTERKGASDVSDESDSQTI</sequence>
<dbReference type="GO" id="GO:0042383">
    <property type="term" value="C:sarcolemma"/>
    <property type="evidence" value="ECO:0007669"/>
    <property type="project" value="Ensembl"/>
</dbReference>
<dbReference type="Proteomes" id="UP000694426">
    <property type="component" value="Unplaced"/>
</dbReference>
<organism evidence="18 19">
    <name type="scientific">Anser brachyrhynchus</name>
    <name type="common">Pink-footed goose</name>
    <dbReference type="NCBI Taxonomy" id="132585"/>
    <lineage>
        <taxon>Eukaryota</taxon>
        <taxon>Metazoa</taxon>
        <taxon>Chordata</taxon>
        <taxon>Craniata</taxon>
        <taxon>Vertebrata</taxon>
        <taxon>Euteleostomi</taxon>
        <taxon>Archelosauria</taxon>
        <taxon>Archosauria</taxon>
        <taxon>Dinosauria</taxon>
        <taxon>Saurischia</taxon>
        <taxon>Theropoda</taxon>
        <taxon>Coelurosauria</taxon>
        <taxon>Aves</taxon>
        <taxon>Neognathae</taxon>
        <taxon>Galloanserae</taxon>
        <taxon>Anseriformes</taxon>
        <taxon>Anatidae</taxon>
        <taxon>Anserinae</taxon>
        <taxon>Anser</taxon>
    </lineage>
</organism>
<dbReference type="GO" id="GO:0098978">
    <property type="term" value="C:glutamatergic synapse"/>
    <property type="evidence" value="ECO:0007669"/>
    <property type="project" value="Ensembl"/>
</dbReference>
<keyword evidence="9 16" id="KW-0175">Coiled coil</keyword>
<keyword evidence="19" id="KW-1185">Reference proteome</keyword>
<evidence type="ECO:0000256" key="4">
    <source>
        <dbReference type="ARBA" id="ARBA00008686"/>
    </source>
</evidence>
<evidence type="ECO:0000256" key="13">
    <source>
        <dbReference type="ARBA" id="ARBA00034105"/>
    </source>
</evidence>
<dbReference type="GO" id="GO:0010628">
    <property type="term" value="P:positive regulation of gene expression"/>
    <property type="evidence" value="ECO:0007669"/>
    <property type="project" value="Ensembl"/>
</dbReference>
<dbReference type="GO" id="GO:0030672">
    <property type="term" value="C:synaptic vesicle membrane"/>
    <property type="evidence" value="ECO:0007669"/>
    <property type="project" value="UniProtKB-SubCell"/>
</dbReference>
<evidence type="ECO:0000256" key="16">
    <source>
        <dbReference type="SAM" id="Coils"/>
    </source>
</evidence>
<dbReference type="GO" id="GO:0030426">
    <property type="term" value="C:growth cone"/>
    <property type="evidence" value="ECO:0007669"/>
    <property type="project" value="Ensembl"/>
</dbReference>
<keyword evidence="6" id="KW-0967">Endosome</keyword>
<accession>A0A8B9C0M9</accession>
<dbReference type="GO" id="GO:0048490">
    <property type="term" value="P:anterograde synaptic vesicle transport"/>
    <property type="evidence" value="ECO:0007669"/>
    <property type="project" value="Ensembl"/>
</dbReference>
<dbReference type="GO" id="GO:0060271">
    <property type="term" value="P:cilium assembly"/>
    <property type="evidence" value="ECO:0007669"/>
    <property type="project" value="Ensembl"/>
</dbReference>
<evidence type="ECO:0000256" key="11">
    <source>
        <dbReference type="ARBA" id="ARBA00023242"/>
    </source>
</evidence>
<dbReference type="GeneTree" id="ENSGT00940000156479"/>
<keyword evidence="11" id="KW-0539">Nucleus</keyword>
<evidence type="ECO:0000256" key="9">
    <source>
        <dbReference type="ARBA" id="ARBA00023054"/>
    </source>
</evidence>
<dbReference type="GO" id="GO:0016528">
    <property type="term" value="C:sarcoplasm"/>
    <property type="evidence" value="ECO:0007669"/>
    <property type="project" value="Ensembl"/>
</dbReference>
<evidence type="ECO:0000313" key="19">
    <source>
        <dbReference type="Proteomes" id="UP000694426"/>
    </source>
</evidence>
<reference evidence="18" key="1">
    <citation type="submission" date="2025-08" db="UniProtKB">
        <authorList>
            <consortium name="Ensembl"/>
        </authorList>
    </citation>
    <scope>IDENTIFICATION</scope>
</reference>
<gene>
    <name evidence="18" type="primary">DTNBP1</name>
</gene>
<keyword evidence="10" id="KW-0472">Membrane</keyword>
<dbReference type="GO" id="GO:0031083">
    <property type="term" value="C:BLOC-1 complex"/>
    <property type="evidence" value="ECO:0007669"/>
    <property type="project" value="Ensembl"/>
</dbReference>
<feature type="compositionally biased region" description="Acidic residues" evidence="17">
    <location>
        <begin position="386"/>
        <end position="395"/>
    </location>
</feature>
<dbReference type="AlphaFoldDB" id="A0A8B9C0M9"/>
<comment type="subcellular location">
    <subcellularLocation>
        <location evidence="15">Cytoplasmic vesicle</location>
        <location evidence="15">Secretory vesicle</location>
        <location evidence="15">Synaptic vesicle membrane</location>
        <topology evidence="15">Peripheral membrane protein</topology>
        <orientation evidence="15">Cytoplasmic side</orientation>
    </subcellularLocation>
    <subcellularLocation>
        <location evidence="3">Endoplasmic reticulum</location>
    </subcellularLocation>
    <subcellularLocation>
        <location evidence="2">Endosome membrane</location>
        <topology evidence="2">Peripheral membrane protein</topology>
        <orientation evidence="2">Cytoplasmic side</orientation>
    </subcellularLocation>
    <subcellularLocation>
        <location evidence="14">Melanosome membrane</location>
        <topology evidence="14">Peripheral membrane protein</topology>
        <orientation evidence="14">Cytoplasmic side</orientation>
    </subcellularLocation>
    <subcellularLocation>
        <location evidence="1">Nucleus</location>
    </subcellularLocation>
    <subcellularLocation>
        <location evidence="13">Postsynaptic density</location>
    </subcellularLocation>
</comment>
<protein>
    <submittedName>
        <fullName evidence="18">Dystrobrevin binding protein 1</fullName>
    </submittedName>
</protein>
<dbReference type="GO" id="GO:0005634">
    <property type="term" value="C:nucleus"/>
    <property type="evidence" value="ECO:0007669"/>
    <property type="project" value="UniProtKB-SubCell"/>
</dbReference>
<keyword evidence="8" id="KW-0770">Synapse</keyword>
<keyword evidence="12" id="KW-0968">Cytoplasmic vesicle</keyword>
<evidence type="ECO:0000256" key="17">
    <source>
        <dbReference type="SAM" id="MobiDB-lite"/>
    </source>
</evidence>
<comment type="similarity">
    <text evidence="4">Belongs to the dysbindin family.</text>
</comment>
<evidence type="ECO:0000256" key="6">
    <source>
        <dbReference type="ARBA" id="ARBA00022753"/>
    </source>
</evidence>
<dbReference type="GO" id="GO:0030496">
    <property type="term" value="C:midbody"/>
    <property type="evidence" value="ECO:0007669"/>
    <property type="project" value="Ensembl"/>
</dbReference>
<evidence type="ECO:0000313" key="18">
    <source>
        <dbReference type="Ensembl" id="ENSABRP00000012438.1"/>
    </source>
</evidence>
<dbReference type="GO" id="GO:0014059">
    <property type="term" value="P:regulation of dopamine secretion"/>
    <property type="evidence" value="ECO:0007669"/>
    <property type="project" value="Ensembl"/>
</dbReference>
<feature type="coiled-coil region" evidence="16">
    <location>
        <begin position="154"/>
        <end position="188"/>
    </location>
</feature>
<feature type="compositionally biased region" description="Low complexity" evidence="17">
    <location>
        <begin position="338"/>
        <end position="350"/>
    </location>
</feature>
<feature type="region of interest" description="Disordered" evidence="17">
    <location>
        <begin position="1"/>
        <end position="43"/>
    </location>
</feature>
<dbReference type="GO" id="GO:0001956">
    <property type="term" value="P:positive regulation of neurotransmitter secretion"/>
    <property type="evidence" value="ECO:0007669"/>
    <property type="project" value="Ensembl"/>
</dbReference>
<feature type="region of interest" description="Disordered" evidence="17">
    <location>
        <begin position="376"/>
        <end position="395"/>
    </location>
</feature>
<feature type="region of interest" description="Disordered" evidence="17">
    <location>
        <begin position="335"/>
        <end position="368"/>
    </location>
</feature>
<dbReference type="GO" id="GO:0014069">
    <property type="term" value="C:postsynaptic density"/>
    <property type="evidence" value="ECO:0007669"/>
    <property type="project" value="UniProtKB-SubCell"/>
</dbReference>
<dbReference type="Ensembl" id="ENSABRT00000017817.1">
    <property type="protein sequence ID" value="ENSABRP00000012438.1"/>
    <property type="gene ID" value="ENSABRG00000011150.1"/>
</dbReference>
<dbReference type="GO" id="GO:0007596">
    <property type="term" value="P:blood coagulation"/>
    <property type="evidence" value="ECO:0007669"/>
    <property type="project" value="Ensembl"/>
</dbReference>
<dbReference type="GO" id="GO:0007613">
    <property type="term" value="P:memory"/>
    <property type="evidence" value="ECO:0007669"/>
    <property type="project" value="Ensembl"/>
</dbReference>
<dbReference type="GO" id="GO:0005789">
    <property type="term" value="C:endoplasmic reticulum membrane"/>
    <property type="evidence" value="ECO:0007669"/>
    <property type="project" value="Ensembl"/>
</dbReference>
<dbReference type="PANTHER" id="PTHR16294">
    <property type="entry name" value="DYSTROBREVIN BINDING PROTEIN 1 DYSBINDIN"/>
    <property type="match status" value="1"/>
</dbReference>
<dbReference type="GO" id="GO:0043197">
    <property type="term" value="C:dendritic spine"/>
    <property type="evidence" value="ECO:0007669"/>
    <property type="project" value="Ensembl"/>
</dbReference>
<dbReference type="InterPro" id="IPR007531">
    <property type="entry name" value="Dysbindin"/>
</dbReference>
<dbReference type="PANTHER" id="PTHR16294:SF5">
    <property type="entry name" value="DYSBINDIN"/>
    <property type="match status" value="1"/>
</dbReference>
<evidence type="ECO:0000256" key="2">
    <source>
        <dbReference type="ARBA" id="ARBA00004125"/>
    </source>
</evidence>
<proteinExistence type="inferred from homology"/>
<dbReference type="GO" id="GO:0060155">
    <property type="term" value="P:platelet dense granule organization"/>
    <property type="evidence" value="ECO:0007669"/>
    <property type="project" value="Ensembl"/>
</dbReference>
<evidence type="ECO:0000256" key="3">
    <source>
        <dbReference type="ARBA" id="ARBA00004240"/>
    </source>
</evidence>
<dbReference type="GO" id="GO:0033162">
    <property type="term" value="C:melanosome membrane"/>
    <property type="evidence" value="ECO:0007669"/>
    <property type="project" value="UniProtKB-SubCell"/>
</dbReference>
<evidence type="ECO:0000256" key="7">
    <source>
        <dbReference type="ARBA" id="ARBA00022824"/>
    </source>
</evidence>
<reference evidence="18" key="2">
    <citation type="submission" date="2025-09" db="UniProtKB">
        <authorList>
            <consortium name="Ensembl"/>
        </authorList>
    </citation>
    <scope>IDENTIFICATION</scope>
</reference>
<dbReference type="GO" id="GO:2000300">
    <property type="term" value="P:regulation of synaptic vesicle exocytosis"/>
    <property type="evidence" value="ECO:0007669"/>
    <property type="project" value="Ensembl"/>
</dbReference>
<dbReference type="Pfam" id="PF04440">
    <property type="entry name" value="Dysbindin"/>
    <property type="match status" value="1"/>
</dbReference>
<name>A0A8B9C0M9_9AVES</name>
<evidence type="ECO:0000256" key="12">
    <source>
        <dbReference type="ARBA" id="ARBA00023329"/>
    </source>
</evidence>
<keyword evidence="5" id="KW-0963">Cytoplasm</keyword>
<dbReference type="GO" id="GO:0030036">
    <property type="term" value="P:actin cytoskeleton organization"/>
    <property type="evidence" value="ECO:0007669"/>
    <property type="project" value="Ensembl"/>
</dbReference>
<dbReference type="GO" id="GO:0015630">
    <property type="term" value="C:microtubule cytoskeleton"/>
    <property type="evidence" value="ECO:0007669"/>
    <property type="project" value="Ensembl"/>
</dbReference>
<dbReference type="GO" id="GO:0001822">
    <property type="term" value="P:kidney development"/>
    <property type="evidence" value="ECO:0007669"/>
    <property type="project" value="Ensembl"/>
</dbReference>
<evidence type="ECO:0000256" key="10">
    <source>
        <dbReference type="ARBA" id="ARBA00023136"/>
    </source>
</evidence>
<dbReference type="GO" id="GO:1904115">
    <property type="term" value="C:axon cytoplasm"/>
    <property type="evidence" value="ECO:0007669"/>
    <property type="project" value="GOC"/>
</dbReference>
<keyword evidence="7" id="KW-0256">Endoplasmic reticulum</keyword>
<dbReference type="GO" id="GO:0010008">
    <property type="term" value="C:endosome membrane"/>
    <property type="evidence" value="ECO:0007669"/>
    <property type="project" value="UniProtKB-SubCell"/>
</dbReference>
<feature type="compositionally biased region" description="Basic residues" evidence="17">
    <location>
        <begin position="17"/>
        <end position="26"/>
    </location>
</feature>
<evidence type="ECO:0000256" key="5">
    <source>
        <dbReference type="ARBA" id="ARBA00022490"/>
    </source>
</evidence>
<evidence type="ECO:0000256" key="1">
    <source>
        <dbReference type="ARBA" id="ARBA00004123"/>
    </source>
</evidence>
<dbReference type="GO" id="GO:0071806">
    <property type="term" value="P:protein transmembrane transport"/>
    <property type="evidence" value="ECO:0007669"/>
    <property type="project" value="Ensembl"/>
</dbReference>
<dbReference type="GO" id="GO:0048813">
    <property type="term" value="P:dendrite morphogenesis"/>
    <property type="evidence" value="ECO:0007669"/>
    <property type="project" value="Ensembl"/>
</dbReference>
<evidence type="ECO:0000256" key="14">
    <source>
        <dbReference type="ARBA" id="ARBA00037798"/>
    </source>
</evidence>
<evidence type="ECO:0000256" key="8">
    <source>
        <dbReference type="ARBA" id="ARBA00023018"/>
    </source>
</evidence>
<evidence type="ECO:0000256" key="15">
    <source>
        <dbReference type="ARBA" id="ARBA00037838"/>
    </source>
</evidence>